<dbReference type="Proteomes" id="UP000298663">
    <property type="component" value="Unassembled WGS sequence"/>
</dbReference>
<organism evidence="2 3">
    <name type="scientific">Steinernema carpocapsae</name>
    <name type="common">Entomopathogenic nematode</name>
    <dbReference type="NCBI Taxonomy" id="34508"/>
    <lineage>
        <taxon>Eukaryota</taxon>
        <taxon>Metazoa</taxon>
        <taxon>Ecdysozoa</taxon>
        <taxon>Nematoda</taxon>
        <taxon>Chromadorea</taxon>
        <taxon>Rhabditida</taxon>
        <taxon>Tylenchina</taxon>
        <taxon>Panagrolaimomorpha</taxon>
        <taxon>Strongyloidoidea</taxon>
        <taxon>Steinernematidae</taxon>
        <taxon>Steinernema</taxon>
    </lineage>
</organism>
<dbReference type="EMBL" id="AZBU02000001">
    <property type="protein sequence ID" value="TMS34036.1"/>
    <property type="molecule type" value="Genomic_DNA"/>
</dbReference>
<keyword evidence="3" id="KW-1185">Reference proteome</keyword>
<accession>A0A4U8UMA4</accession>
<evidence type="ECO:0000313" key="3">
    <source>
        <dbReference type="Proteomes" id="UP000298663"/>
    </source>
</evidence>
<evidence type="ECO:0000256" key="1">
    <source>
        <dbReference type="SAM" id="MobiDB-lite"/>
    </source>
</evidence>
<dbReference type="AlphaFoldDB" id="A0A4U8UMA4"/>
<sequence length="106" mass="11408">MTSETLCFELQHPLLPQLNQRPMGDSKTADVIVESGGAKVPPDSKVPKNSFDKNNKGGGSLQSGGEDRSTRNLLGSFASSSSRCIHAPGKGAKWNMVDCYLIHHHC</sequence>
<protein>
    <submittedName>
        <fullName evidence="2">Uncharacterized protein</fullName>
    </submittedName>
</protein>
<feature type="region of interest" description="Disordered" evidence="1">
    <location>
        <begin position="17"/>
        <end position="73"/>
    </location>
</feature>
<comment type="caution">
    <text evidence="2">The sequence shown here is derived from an EMBL/GenBank/DDBJ whole genome shotgun (WGS) entry which is preliminary data.</text>
</comment>
<gene>
    <name evidence="2" type="ORF">L596_001699</name>
</gene>
<name>A0A4U8UMA4_STECR</name>
<reference evidence="2 3" key="1">
    <citation type="journal article" date="2015" name="Genome Biol.">
        <title>Comparative genomics of Steinernema reveals deeply conserved gene regulatory networks.</title>
        <authorList>
            <person name="Dillman A.R."/>
            <person name="Macchietto M."/>
            <person name="Porter C.F."/>
            <person name="Rogers A."/>
            <person name="Williams B."/>
            <person name="Antoshechkin I."/>
            <person name="Lee M.M."/>
            <person name="Goodwin Z."/>
            <person name="Lu X."/>
            <person name="Lewis E.E."/>
            <person name="Goodrich-Blair H."/>
            <person name="Stock S.P."/>
            <person name="Adams B.J."/>
            <person name="Sternberg P.W."/>
            <person name="Mortazavi A."/>
        </authorList>
    </citation>
    <scope>NUCLEOTIDE SEQUENCE [LARGE SCALE GENOMIC DNA]</scope>
    <source>
        <strain evidence="2 3">ALL</strain>
    </source>
</reference>
<evidence type="ECO:0000313" key="2">
    <source>
        <dbReference type="EMBL" id="TMS34036.1"/>
    </source>
</evidence>
<reference evidence="2 3" key="2">
    <citation type="journal article" date="2019" name="G3 (Bethesda)">
        <title>Hybrid Assembly of the Genome of the Entomopathogenic Nematode Steinernema carpocapsae Identifies the X-Chromosome.</title>
        <authorList>
            <person name="Serra L."/>
            <person name="Macchietto M."/>
            <person name="Macias-Munoz A."/>
            <person name="McGill C.J."/>
            <person name="Rodriguez I.M."/>
            <person name="Rodriguez B."/>
            <person name="Murad R."/>
            <person name="Mortazavi A."/>
        </authorList>
    </citation>
    <scope>NUCLEOTIDE SEQUENCE [LARGE SCALE GENOMIC DNA]</scope>
    <source>
        <strain evidence="2 3">ALL</strain>
    </source>
</reference>
<proteinExistence type="predicted"/>